<evidence type="ECO:0000313" key="2">
    <source>
        <dbReference type="EMBL" id="UTX43767.1"/>
    </source>
</evidence>
<dbReference type="EMBL" id="CP075154">
    <property type="protein sequence ID" value="UTX43767.1"/>
    <property type="molecule type" value="Genomic_DNA"/>
</dbReference>
<evidence type="ECO:0000256" key="1">
    <source>
        <dbReference type="SAM" id="MobiDB-lite"/>
    </source>
</evidence>
<accession>A0A9Q9C730</accession>
<dbReference type="EMBL" id="CP119069">
    <property type="protein sequence ID" value="WEL39245.1"/>
    <property type="molecule type" value="Genomic_DNA"/>
</dbReference>
<proteinExistence type="predicted"/>
<reference evidence="2" key="1">
    <citation type="submission" date="2021-05" db="EMBL/GenBank/DDBJ databases">
        <title>Encephalitozoon hellem ATCC 50604 Complete Genome.</title>
        <authorList>
            <person name="Mascarenhas dos Santos A.C."/>
            <person name="Julian A.T."/>
            <person name="Pombert J.-F."/>
        </authorList>
    </citation>
    <scope>NUCLEOTIDE SEQUENCE</scope>
    <source>
        <strain evidence="2">ATCC 50604</strain>
    </source>
</reference>
<protein>
    <submittedName>
        <fullName evidence="2">Uncharacterized protein</fullName>
    </submittedName>
</protein>
<evidence type="ECO:0000313" key="4">
    <source>
        <dbReference type="Proteomes" id="UP001059546"/>
    </source>
</evidence>
<dbReference type="AlphaFoldDB" id="A0A9Q9C730"/>
<dbReference type="OrthoDB" id="2192253at2759"/>
<evidence type="ECO:0000313" key="3">
    <source>
        <dbReference type="EMBL" id="WEL39245.1"/>
    </source>
</evidence>
<dbReference type="Proteomes" id="UP001059546">
    <property type="component" value="Chromosome VIII"/>
</dbReference>
<evidence type="ECO:0000313" key="5">
    <source>
        <dbReference type="Proteomes" id="UP001217963"/>
    </source>
</evidence>
<name>A0A9Q9C730_ENCHE</name>
<sequence>MKFNKLLDILKERFDVQKMPDGTYVVSSGDRRIRIREEELPGQFNVNKLLQELGTSTEHFGHIGRDDLFPDTREVDIERIGRRHPKGSFMDPSAFYPPSRQSPEDESSNQLIKIDPITPGNKRDSFEPDPDHYNPGGNGRFPPH</sequence>
<organism evidence="2 4">
    <name type="scientific">Encephalitozoon hellem</name>
    <name type="common">Microsporidian parasite</name>
    <dbReference type="NCBI Taxonomy" id="27973"/>
    <lineage>
        <taxon>Eukaryota</taxon>
        <taxon>Fungi</taxon>
        <taxon>Fungi incertae sedis</taxon>
        <taxon>Microsporidia</taxon>
        <taxon>Unikaryonidae</taxon>
        <taxon>Encephalitozoon</taxon>
    </lineage>
</organism>
<feature type="compositionally biased region" description="Basic and acidic residues" evidence="1">
    <location>
        <begin position="121"/>
        <end position="132"/>
    </location>
</feature>
<dbReference type="Proteomes" id="UP001217963">
    <property type="component" value="Chromosome VIII"/>
</dbReference>
<feature type="region of interest" description="Disordered" evidence="1">
    <location>
        <begin position="79"/>
        <end position="144"/>
    </location>
</feature>
<reference evidence="3 5" key="2">
    <citation type="submission" date="2023-02" db="EMBL/GenBank/DDBJ databases">
        <title>Encephalitozoon hellem ATCC 50451 complete genome.</title>
        <authorList>
            <person name="Mascarenhas dos Santos A.C."/>
            <person name="Julian A.T."/>
            <person name="Pombert J.-F."/>
        </authorList>
    </citation>
    <scope>NUCLEOTIDE SEQUENCE [LARGE SCALE GENOMIC DNA]</scope>
    <source>
        <strain evidence="3 5">ATCC 50451</strain>
    </source>
</reference>
<keyword evidence="5" id="KW-1185">Reference proteome</keyword>
<gene>
    <name evidence="2" type="ORF">GPU96_08g15390</name>
    <name evidence="3" type="ORF">PFJ87_08g01050</name>
</gene>